<dbReference type="AlphaFoldDB" id="A0A6N6NRF5"/>
<evidence type="ECO:0000313" key="4">
    <source>
        <dbReference type="Proteomes" id="UP000468668"/>
    </source>
</evidence>
<comment type="similarity">
    <text evidence="1">Belongs to the SufE family.</text>
</comment>
<proteinExistence type="inferred from homology"/>
<reference evidence="3 4" key="1">
    <citation type="submission" date="2019-09" db="EMBL/GenBank/DDBJ databases">
        <title>Whole genome shotgun sequencing (WGS) of Ellagibacter isourolithinifaciens DSM 104140(T) and Adlercreutzia muris DSM 29508(T).</title>
        <authorList>
            <person name="Stoll D.A."/>
            <person name="Danylec N."/>
            <person name="Huch M."/>
        </authorList>
    </citation>
    <scope>NUCLEOTIDE SEQUENCE [LARGE SCALE GENOMIC DNA]</scope>
    <source>
        <strain evidence="3 4">DSM 104140</strain>
    </source>
</reference>
<dbReference type="SUPFAM" id="SSF82649">
    <property type="entry name" value="SufE/NifU"/>
    <property type="match status" value="1"/>
</dbReference>
<dbReference type="InterPro" id="IPR003808">
    <property type="entry name" value="Fe-S_metab-assoc_dom"/>
</dbReference>
<gene>
    <name evidence="3" type="ORF">F8C90_00255</name>
</gene>
<dbReference type="EMBL" id="WAJR01000001">
    <property type="protein sequence ID" value="KAB1642858.1"/>
    <property type="molecule type" value="Genomic_DNA"/>
</dbReference>
<dbReference type="Proteomes" id="UP000468668">
    <property type="component" value="Unassembled WGS sequence"/>
</dbReference>
<dbReference type="Gene3D" id="3.90.1010.10">
    <property type="match status" value="1"/>
</dbReference>
<dbReference type="PANTHER" id="PTHR43597:SF5">
    <property type="entry name" value="SUFE-LIKE PROTEIN 2, CHLOROPLASTIC"/>
    <property type="match status" value="1"/>
</dbReference>
<name>A0A6N6NRF5_9ACTN</name>
<dbReference type="Pfam" id="PF02657">
    <property type="entry name" value="SufE"/>
    <property type="match status" value="1"/>
</dbReference>
<feature type="domain" description="Fe-S metabolism associated" evidence="2">
    <location>
        <begin position="29"/>
        <end position="146"/>
    </location>
</feature>
<dbReference type="PANTHER" id="PTHR43597">
    <property type="entry name" value="SULFUR ACCEPTOR PROTEIN CSDE"/>
    <property type="match status" value="1"/>
</dbReference>
<accession>A0A6N6NRF5</accession>
<protein>
    <submittedName>
        <fullName evidence="3">SufE family protein</fullName>
    </submittedName>
</protein>
<evidence type="ECO:0000313" key="3">
    <source>
        <dbReference type="EMBL" id="KAB1642858.1"/>
    </source>
</evidence>
<evidence type="ECO:0000259" key="2">
    <source>
        <dbReference type="Pfam" id="PF02657"/>
    </source>
</evidence>
<comment type="caution">
    <text evidence="3">The sequence shown here is derived from an EMBL/GenBank/DDBJ whole genome shotgun (WGS) entry which is preliminary data.</text>
</comment>
<sequence>MGGISMSAQHESGNGAASIEAREDEFLGNFELLDDTLLQFEYILSFIGDLNAIPEEDRTDDCKVEGCASNAWLILEARNGRLKLSLESDSLIIEGLLGALTWMLDTQPLEDVAAWQPRFLKHPQMKPHLNSDRSHGIASIVKAIQAFCKVESGEEARSGCSPANDATSPIRCRNEGVQLIRETSETKGIS</sequence>
<evidence type="ECO:0000256" key="1">
    <source>
        <dbReference type="ARBA" id="ARBA00010282"/>
    </source>
</evidence>
<dbReference type="OrthoDB" id="9799320at2"/>
<organism evidence="3 4">
    <name type="scientific">Ellagibacter isourolithinifaciens</name>
    <dbReference type="NCBI Taxonomy" id="2137581"/>
    <lineage>
        <taxon>Bacteria</taxon>
        <taxon>Bacillati</taxon>
        <taxon>Actinomycetota</taxon>
        <taxon>Coriobacteriia</taxon>
        <taxon>Eggerthellales</taxon>
        <taxon>Eggerthellaceae</taxon>
        <taxon>Ellagibacter</taxon>
    </lineage>
</organism>
<keyword evidence="4" id="KW-1185">Reference proteome</keyword>